<proteinExistence type="predicted"/>
<comment type="caution">
    <text evidence="2">The sequence shown here is derived from an EMBL/GenBank/DDBJ whole genome shotgun (WGS) entry which is preliminary data.</text>
</comment>
<accession>A0A915YRF2</accession>
<feature type="transmembrane region" description="Helical" evidence="1">
    <location>
        <begin position="105"/>
        <end position="128"/>
    </location>
</feature>
<dbReference type="OrthoDB" id="2401107at2759"/>
<dbReference type="Proteomes" id="UP000684084">
    <property type="component" value="Unassembled WGS sequence"/>
</dbReference>
<evidence type="ECO:0000313" key="2">
    <source>
        <dbReference type="EMBL" id="CAB5321315.1"/>
    </source>
</evidence>
<dbReference type="AlphaFoldDB" id="A0A915YRF2"/>
<evidence type="ECO:0000313" key="3">
    <source>
        <dbReference type="Proteomes" id="UP000684084"/>
    </source>
</evidence>
<keyword evidence="1" id="KW-1133">Transmembrane helix</keyword>
<gene>
    <name evidence="2" type="ORF">CHRIB12_LOCUS2225</name>
</gene>
<keyword evidence="1" id="KW-0812">Transmembrane</keyword>
<keyword evidence="1" id="KW-0472">Membrane</keyword>
<reference evidence="2" key="1">
    <citation type="submission" date="2020-05" db="EMBL/GenBank/DDBJ databases">
        <authorList>
            <person name="Rincon C."/>
            <person name="Sanders R I."/>
            <person name="Robbins C."/>
            <person name="Chaturvedi A."/>
        </authorList>
    </citation>
    <scope>NUCLEOTIDE SEQUENCE</scope>
    <source>
        <strain evidence="2">CHB12</strain>
    </source>
</reference>
<name>A0A915YRF2_9GLOM</name>
<evidence type="ECO:0000256" key="1">
    <source>
        <dbReference type="SAM" id="Phobius"/>
    </source>
</evidence>
<organism evidence="2 3">
    <name type="scientific">Rhizophagus irregularis</name>
    <dbReference type="NCBI Taxonomy" id="588596"/>
    <lineage>
        <taxon>Eukaryota</taxon>
        <taxon>Fungi</taxon>
        <taxon>Fungi incertae sedis</taxon>
        <taxon>Mucoromycota</taxon>
        <taxon>Glomeromycotina</taxon>
        <taxon>Glomeromycetes</taxon>
        <taxon>Glomerales</taxon>
        <taxon>Glomeraceae</taxon>
        <taxon>Rhizophagus</taxon>
    </lineage>
</organism>
<sequence length="147" mass="16070">MYFLILSINNSDNERFIIECDTCNLNANGLEIWVKYHSSCSIKNLASGFCMNGEYLPANLVTQVDCSIASRWDIFGISPDNAPFSTIRSSTMVNSTSGVISKHGLVGVIIGLISGTASISFIISYCIIKHKFSKTVQSLRIAHAINN</sequence>
<dbReference type="EMBL" id="CAGKOT010000003">
    <property type="protein sequence ID" value="CAB5321315.1"/>
    <property type="molecule type" value="Genomic_DNA"/>
</dbReference>
<protein>
    <submittedName>
        <fullName evidence="2">Uncharacterized protein</fullName>
    </submittedName>
</protein>